<evidence type="ECO:0000259" key="7">
    <source>
        <dbReference type="PROSITE" id="PS50850"/>
    </source>
</evidence>
<feature type="transmembrane region" description="Helical" evidence="6">
    <location>
        <begin position="345"/>
        <end position="362"/>
    </location>
</feature>
<dbReference type="PROSITE" id="PS50850">
    <property type="entry name" value="MFS"/>
    <property type="match status" value="1"/>
</dbReference>
<feature type="transmembrane region" description="Helical" evidence="6">
    <location>
        <begin position="204"/>
        <end position="225"/>
    </location>
</feature>
<feature type="transmembrane region" description="Helical" evidence="6">
    <location>
        <begin position="277"/>
        <end position="293"/>
    </location>
</feature>
<dbReference type="PROSITE" id="PS00216">
    <property type="entry name" value="SUGAR_TRANSPORT_1"/>
    <property type="match status" value="1"/>
</dbReference>
<evidence type="ECO:0000313" key="8">
    <source>
        <dbReference type="EMBL" id="ORY19428.1"/>
    </source>
</evidence>
<proteinExistence type="predicted"/>
<feature type="transmembrane region" description="Helical" evidence="6">
    <location>
        <begin position="313"/>
        <end position="333"/>
    </location>
</feature>
<feature type="transmembrane region" description="Helical" evidence="6">
    <location>
        <begin position="368"/>
        <end position="392"/>
    </location>
</feature>
<dbReference type="InterPro" id="IPR036259">
    <property type="entry name" value="MFS_trans_sf"/>
</dbReference>
<feature type="domain" description="Major facilitator superfamily (MFS) profile" evidence="7">
    <location>
        <begin position="1"/>
        <end position="471"/>
    </location>
</feature>
<comment type="subcellular location">
    <subcellularLocation>
        <location evidence="1">Membrane</location>
        <topology evidence="1">Multi-pass membrane protein</topology>
    </subcellularLocation>
</comment>
<feature type="transmembrane region" description="Helical" evidence="6">
    <location>
        <begin position="72"/>
        <end position="91"/>
    </location>
</feature>
<keyword evidence="2" id="KW-0813">Transport</keyword>
<dbReference type="SUPFAM" id="SSF103473">
    <property type="entry name" value="MFS general substrate transporter"/>
    <property type="match status" value="1"/>
</dbReference>
<keyword evidence="9" id="KW-1185">Reference proteome</keyword>
<accession>A0A1Y2AA95</accession>
<dbReference type="AlphaFoldDB" id="A0A1Y2AA95"/>
<dbReference type="PANTHER" id="PTHR23501">
    <property type="entry name" value="MAJOR FACILITATOR SUPERFAMILY"/>
    <property type="match status" value="1"/>
</dbReference>
<dbReference type="InterPro" id="IPR005829">
    <property type="entry name" value="Sugar_transporter_CS"/>
</dbReference>
<organism evidence="8 9">
    <name type="scientific">Clohesyomyces aquaticus</name>
    <dbReference type="NCBI Taxonomy" id="1231657"/>
    <lineage>
        <taxon>Eukaryota</taxon>
        <taxon>Fungi</taxon>
        <taxon>Dikarya</taxon>
        <taxon>Ascomycota</taxon>
        <taxon>Pezizomycotina</taxon>
        <taxon>Dothideomycetes</taxon>
        <taxon>Pleosporomycetidae</taxon>
        <taxon>Pleosporales</taxon>
        <taxon>Lindgomycetaceae</taxon>
        <taxon>Clohesyomyces</taxon>
    </lineage>
</organism>
<evidence type="ECO:0000256" key="6">
    <source>
        <dbReference type="SAM" id="Phobius"/>
    </source>
</evidence>
<protein>
    <submittedName>
        <fullName evidence="8">Fungal trichothecene efflux pump</fullName>
    </submittedName>
</protein>
<dbReference type="OrthoDB" id="4139357at2759"/>
<gene>
    <name evidence="8" type="ORF">BCR34DRAFT_620915</name>
</gene>
<name>A0A1Y2AA95_9PLEO</name>
<dbReference type="Proteomes" id="UP000193144">
    <property type="component" value="Unassembled WGS sequence"/>
</dbReference>
<feature type="transmembrane region" description="Helical" evidence="6">
    <location>
        <begin position="129"/>
        <end position="151"/>
    </location>
</feature>
<dbReference type="Pfam" id="PF06609">
    <property type="entry name" value="TRI12"/>
    <property type="match status" value="1"/>
</dbReference>
<keyword evidence="5 6" id="KW-0472">Membrane</keyword>
<dbReference type="InterPro" id="IPR020846">
    <property type="entry name" value="MFS_dom"/>
</dbReference>
<feature type="transmembrane region" description="Helical" evidence="6">
    <location>
        <begin position="404"/>
        <end position="429"/>
    </location>
</feature>
<feature type="transmembrane region" description="Helical" evidence="6">
    <location>
        <begin position="492"/>
        <end position="513"/>
    </location>
</feature>
<keyword evidence="4 6" id="KW-1133">Transmembrane helix</keyword>
<evidence type="ECO:0000313" key="9">
    <source>
        <dbReference type="Proteomes" id="UP000193144"/>
    </source>
</evidence>
<feature type="transmembrane region" description="Helical" evidence="6">
    <location>
        <begin position="97"/>
        <end position="117"/>
    </location>
</feature>
<dbReference type="GO" id="GO:0022857">
    <property type="term" value="F:transmembrane transporter activity"/>
    <property type="evidence" value="ECO:0007669"/>
    <property type="project" value="InterPro"/>
</dbReference>
<dbReference type="Gene3D" id="1.20.1250.20">
    <property type="entry name" value="MFS general substrate transporter like domains"/>
    <property type="match status" value="1"/>
</dbReference>
<reference evidence="8 9" key="1">
    <citation type="submission" date="2016-07" db="EMBL/GenBank/DDBJ databases">
        <title>Pervasive Adenine N6-methylation of Active Genes in Fungi.</title>
        <authorList>
            <consortium name="DOE Joint Genome Institute"/>
            <person name="Mondo S.J."/>
            <person name="Dannebaum R.O."/>
            <person name="Kuo R.C."/>
            <person name="Labutti K."/>
            <person name="Haridas S."/>
            <person name="Kuo A."/>
            <person name="Salamov A."/>
            <person name="Ahrendt S.R."/>
            <person name="Lipzen A."/>
            <person name="Sullivan W."/>
            <person name="Andreopoulos W.B."/>
            <person name="Clum A."/>
            <person name="Lindquist E."/>
            <person name="Daum C."/>
            <person name="Ramamoorthy G.K."/>
            <person name="Gryganskyi A."/>
            <person name="Culley D."/>
            <person name="Magnuson J.K."/>
            <person name="James T.Y."/>
            <person name="O'Malley M.A."/>
            <person name="Stajich J.E."/>
            <person name="Spatafora J.W."/>
            <person name="Visel A."/>
            <person name="Grigoriev I.V."/>
        </authorList>
    </citation>
    <scope>NUCLEOTIDE SEQUENCE [LARGE SCALE GENOMIC DNA]</scope>
    <source>
        <strain evidence="8 9">CBS 115471</strain>
    </source>
</reference>
<dbReference type="GO" id="GO:0005886">
    <property type="term" value="C:plasma membrane"/>
    <property type="evidence" value="ECO:0007669"/>
    <property type="project" value="TreeGrafter"/>
</dbReference>
<feature type="transmembrane region" description="Helical" evidence="6">
    <location>
        <begin position="41"/>
        <end position="60"/>
    </location>
</feature>
<dbReference type="EMBL" id="MCFA01000002">
    <property type="protein sequence ID" value="ORY19428.1"/>
    <property type="molecule type" value="Genomic_DNA"/>
</dbReference>
<dbReference type="InterPro" id="IPR010573">
    <property type="entry name" value="MFS_Str1/Tri12-like"/>
</dbReference>
<sequence>MAGSLNSVNILEEKGATRAIHFEDVGETSVGYEPAEMEPRMNTQTILAFMTLCASFVISISGRLSDIFGRRYFMITGACISFIGTIVGATGQSINQMIVSGVLFGLGSGFQEMGYACCQEIVPNKYRMWAVGIFDILGVVSQLGPLVGYAFIAKTEIGWRGAYWYMCAFHGFFAIVMFFTYYPPTFHTKHKHDGKTKTQLIKKIDYIGLFLFMAGCVLFLLGVNYGGRQYPWSSAQVIAPMVIGVLCLVSPGFYEVYADPPQPIMPPRLSRKWREVTMIYVVCFVGGMLYYSMNVLWPRQSQLLFTGPDPIVRGLYAELIPLGSIASGLLLAFVCPKIGHERWQLVFLMTMETALIGSLSTVGLNDRVQAICTIVFLSISVALPQLMSFAIISLGLGDEFKDDIGCAVGLAGTFRLMGGSIATAIYTAIINNTFSSSLLGEVARAAPDFSNISSLLQAAALNTAAAYKEVPGITPEVIAAAQLAVKQAYVKAYSTTYLSTLGFGGAAIVAACLTKSTDLGMKNEKRIVILENEKKASEGDIKGNAA</sequence>
<evidence type="ECO:0000256" key="3">
    <source>
        <dbReference type="ARBA" id="ARBA00022692"/>
    </source>
</evidence>
<evidence type="ECO:0000256" key="4">
    <source>
        <dbReference type="ARBA" id="ARBA00022989"/>
    </source>
</evidence>
<evidence type="ECO:0000256" key="2">
    <source>
        <dbReference type="ARBA" id="ARBA00022448"/>
    </source>
</evidence>
<feature type="transmembrane region" description="Helical" evidence="6">
    <location>
        <begin position="163"/>
        <end position="183"/>
    </location>
</feature>
<evidence type="ECO:0000256" key="1">
    <source>
        <dbReference type="ARBA" id="ARBA00004141"/>
    </source>
</evidence>
<feature type="transmembrane region" description="Helical" evidence="6">
    <location>
        <begin position="237"/>
        <end position="257"/>
    </location>
</feature>
<dbReference type="PANTHER" id="PTHR23501:SF109">
    <property type="entry name" value="MAJOR FACILITATOR SUPERFAMILY (MFS) PROFILE DOMAIN-CONTAINING PROTEIN-RELATED"/>
    <property type="match status" value="1"/>
</dbReference>
<comment type="caution">
    <text evidence="8">The sequence shown here is derived from an EMBL/GenBank/DDBJ whole genome shotgun (WGS) entry which is preliminary data.</text>
</comment>
<keyword evidence="3 6" id="KW-0812">Transmembrane</keyword>
<evidence type="ECO:0000256" key="5">
    <source>
        <dbReference type="ARBA" id="ARBA00023136"/>
    </source>
</evidence>